<dbReference type="Gene3D" id="2.40.50.1020">
    <property type="entry name" value="LytTr DNA-binding domain"/>
    <property type="match status" value="1"/>
</dbReference>
<organism evidence="6 7">
    <name type="scientific">Clostridioides difficile (strain CD196)</name>
    <name type="common">Peptoclostridium difficile</name>
    <dbReference type="NCBI Taxonomy" id="645462"/>
    <lineage>
        <taxon>Bacteria</taxon>
        <taxon>Bacillati</taxon>
        <taxon>Bacillota</taxon>
        <taxon>Clostridia</taxon>
        <taxon>Peptostreptococcales</taxon>
        <taxon>Peptostreptococcaceae</taxon>
        <taxon>Clostridioides</taxon>
    </lineage>
</organism>
<evidence type="ECO:0000259" key="5">
    <source>
        <dbReference type="PROSITE" id="PS50930"/>
    </source>
</evidence>
<dbReference type="InterPro" id="IPR001789">
    <property type="entry name" value="Sig_transdc_resp-reg_receiver"/>
</dbReference>
<dbReference type="InterPro" id="IPR046947">
    <property type="entry name" value="LytR-like"/>
</dbReference>
<dbReference type="EMBL" id="FN538970">
    <property type="protein sequence ID" value="CBA66369.1"/>
    <property type="molecule type" value="Genomic_DNA"/>
</dbReference>
<dbReference type="PANTHER" id="PTHR37299">
    <property type="entry name" value="TRANSCRIPTIONAL REGULATOR-RELATED"/>
    <property type="match status" value="1"/>
</dbReference>
<gene>
    <name evidence="6" type="ordered locus">CD196_3143</name>
</gene>
<dbReference type="GO" id="GO:0003677">
    <property type="term" value="F:DNA binding"/>
    <property type="evidence" value="ECO:0007669"/>
    <property type="project" value="UniProtKB-KW"/>
</dbReference>
<feature type="modified residue" description="4-aspartylphosphate" evidence="3">
    <location>
        <position position="76"/>
    </location>
</feature>
<evidence type="ECO:0000313" key="6">
    <source>
        <dbReference type="EMBL" id="CBA66369.1"/>
    </source>
</evidence>
<evidence type="ECO:0000313" key="7">
    <source>
        <dbReference type="Proteomes" id="UP000002068"/>
    </source>
</evidence>
<accession>A0A0H3N7T8</accession>
<dbReference type="Pfam" id="PF04397">
    <property type="entry name" value="LytTR"/>
    <property type="match status" value="1"/>
</dbReference>
<evidence type="ECO:0000259" key="4">
    <source>
        <dbReference type="PROSITE" id="PS50110"/>
    </source>
</evidence>
<dbReference type="AlphaFoldDB" id="A0A0H3N7T8"/>
<dbReference type="InterPro" id="IPR011006">
    <property type="entry name" value="CheY-like_superfamily"/>
</dbReference>
<dbReference type="PANTHER" id="PTHR37299:SF1">
    <property type="entry name" value="STAGE 0 SPORULATION PROTEIN A HOMOLOG"/>
    <property type="match status" value="1"/>
</dbReference>
<dbReference type="GO" id="GO:0000156">
    <property type="term" value="F:phosphorelay response regulator activity"/>
    <property type="evidence" value="ECO:0007669"/>
    <property type="project" value="InterPro"/>
</dbReference>
<comment type="function">
    <text evidence="2">May play the central regulatory role in sporulation. It may be an element of the effector pathway responsible for the activation of sporulation genes in response to nutritional stress. Spo0A may act in concert with spo0H (a sigma factor) to control the expression of some genes that are critical to the sporulation process.</text>
</comment>
<dbReference type="SMR" id="A0A0H3N7T8"/>
<dbReference type="Pfam" id="PF00072">
    <property type="entry name" value="Response_reg"/>
    <property type="match status" value="1"/>
</dbReference>
<reference evidence="6 7" key="1">
    <citation type="journal article" date="2009" name="Genome Biol.">
        <title>Comparative genome and phenotypic analysis of Clostridium difficile 027 strains provides insight into the evolution of a hypervirulent bacterium.</title>
        <authorList>
            <person name="Stabler R.A."/>
            <person name="He M."/>
            <person name="Dawson L."/>
            <person name="Martin M."/>
            <person name="Valiente E."/>
            <person name="Corton C."/>
            <person name="Lawley T.D."/>
            <person name="Sebaihia M."/>
            <person name="Quail M.A."/>
            <person name="Rose G."/>
            <person name="Gerding D.N."/>
            <person name="Gibert M."/>
            <person name="Popoff M.R."/>
            <person name="Parkhill J."/>
            <person name="Dougan G."/>
            <person name="Wren B.W."/>
        </authorList>
    </citation>
    <scope>NUCLEOTIDE SEQUENCE [LARGE SCALE GENOMIC DNA]</scope>
    <source>
        <strain evidence="6 7">CD196</strain>
    </source>
</reference>
<proteinExistence type="predicted"/>
<evidence type="ECO:0000256" key="3">
    <source>
        <dbReference type="PROSITE-ProRule" id="PRU00169"/>
    </source>
</evidence>
<evidence type="ECO:0000256" key="2">
    <source>
        <dbReference type="ARBA" id="ARBA00024867"/>
    </source>
</evidence>
<dbReference type="Proteomes" id="UP000002068">
    <property type="component" value="Chromosome"/>
</dbReference>
<dbReference type="KEGG" id="cdc:CD196_3143"/>
<keyword evidence="3" id="KW-0597">Phosphoprotein</keyword>
<dbReference type="HOGENOM" id="CLU_000445_14_2_9"/>
<dbReference type="SMART" id="SM00850">
    <property type="entry name" value="LytTR"/>
    <property type="match status" value="1"/>
</dbReference>
<dbReference type="SMART" id="SM00448">
    <property type="entry name" value="REC"/>
    <property type="match status" value="1"/>
</dbReference>
<feature type="domain" description="Response regulatory" evidence="4">
    <location>
        <begin position="22"/>
        <end position="139"/>
    </location>
</feature>
<evidence type="ECO:0000256" key="1">
    <source>
        <dbReference type="ARBA" id="ARBA00018672"/>
    </source>
</evidence>
<dbReference type="Gene3D" id="3.40.50.2300">
    <property type="match status" value="1"/>
</dbReference>
<dbReference type="InterPro" id="IPR007492">
    <property type="entry name" value="LytTR_DNA-bd_dom"/>
</dbReference>
<sequence>MNRNFIYLLKIYKKGCLRIVISIGICDDELHYRIKIKDILSEILSSYPINYNIYEFSSGEELLNNYPKDLDILIMDIQMKTINGMDTARKIREFDHKLEIIFVTSFVEFMQEGYEVKAYRYILKPINKEKISKSVLPCINEMMKKRNNYLTINVKNYVDRIKIDSITYIETDRPNILIYTHDDMYITKMSISKIEKILNEYGFFRCHNSYIVNLKLVESMSGSTVIVDGKSIPISKYRVKGLKLAITNILGDIVC</sequence>
<feature type="domain" description="HTH LytTR-type" evidence="5">
    <location>
        <begin position="150"/>
        <end position="248"/>
    </location>
</feature>
<keyword evidence="6" id="KW-0238">DNA-binding</keyword>
<name>A0A0H3N7T8_CLODC</name>
<protein>
    <recommendedName>
        <fullName evidence="1">Stage 0 sporulation protein A homolog</fullName>
    </recommendedName>
</protein>
<dbReference type="PROSITE" id="PS50110">
    <property type="entry name" value="RESPONSE_REGULATORY"/>
    <property type="match status" value="1"/>
</dbReference>
<dbReference type="PROSITE" id="PS50930">
    <property type="entry name" value="HTH_LYTTR"/>
    <property type="match status" value="1"/>
</dbReference>
<dbReference type="SUPFAM" id="SSF52172">
    <property type="entry name" value="CheY-like"/>
    <property type="match status" value="1"/>
</dbReference>